<dbReference type="PROSITE" id="PS50055">
    <property type="entry name" value="TYR_PHOSPHATASE_PTP"/>
    <property type="match status" value="1"/>
</dbReference>
<feature type="compositionally biased region" description="Polar residues" evidence="3">
    <location>
        <begin position="1"/>
        <end position="13"/>
    </location>
</feature>
<dbReference type="InterPro" id="IPR001763">
    <property type="entry name" value="Rhodanese-like_dom"/>
</dbReference>
<evidence type="ECO:0000259" key="5">
    <source>
        <dbReference type="PROSITE" id="PS50056"/>
    </source>
</evidence>
<dbReference type="eggNOG" id="KOG0789">
    <property type="taxonomic scope" value="Eukaryota"/>
</dbReference>
<dbReference type="OMA" id="WQQDVRV"/>
<gene>
    <name evidence="7" type="ORF">PAAG_01485</name>
</gene>
<feature type="domain" description="Tyrosine-protein phosphatase" evidence="4">
    <location>
        <begin position="571"/>
        <end position="924"/>
    </location>
</feature>
<dbReference type="STRING" id="502779.C1GSJ0"/>
<dbReference type="Gene3D" id="3.90.190.10">
    <property type="entry name" value="Protein tyrosine phosphatase superfamily"/>
    <property type="match status" value="1"/>
</dbReference>
<proteinExistence type="inferred from homology"/>
<dbReference type="PROSITE" id="PS50206">
    <property type="entry name" value="RHODANESE_3"/>
    <property type="match status" value="1"/>
</dbReference>
<dbReference type="PANTHER" id="PTHR19134:SF561">
    <property type="entry name" value="PROTEIN TYROSINE PHOSPHATASE 36E, ISOFORM A"/>
    <property type="match status" value="1"/>
</dbReference>
<dbReference type="Pfam" id="PF00102">
    <property type="entry name" value="Y_phosphatase"/>
    <property type="match status" value="2"/>
</dbReference>
<evidence type="ECO:0000256" key="3">
    <source>
        <dbReference type="SAM" id="MobiDB-lite"/>
    </source>
</evidence>
<dbReference type="PROSITE" id="PS00383">
    <property type="entry name" value="TYR_PHOSPHATASE_1"/>
    <property type="match status" value="1"/>
</dbReference>
<feature type="compositionally biased region" description="Polar residues" evidence="3">
    <location>
        <begin position="169"/>
        <end position="179"/>
    </location>
</feature>
<evidence type="ECO:0000256" key="1">
    <source>
        <dbReference type="ARBA" id="ARBA00009649"/>
    </source>
</evidence>
<feature type="compositionally biased region" description="Polar residues" evidence="3">
    <location>
        <begin position="143"/>
        <end position="153"/>
    </location>
</feature>
<comment type="similarity">
    <text evidence="1">Belongs to the protein-tyrosine phosphatase family. Non-receptor class subfamily.</text>
</comment>
<evidence type="ECO:0000259" key="4">
    <source>
        <dbReference type="PROSITE" id="PS50055"/>
    </source>
</evidence>
<dbReference type="PROSITE" id="PS50056">
    <property type="entry name" value="TYR_PHOSPHATASE_2"/>
    <property type="match status" value="1"/>
</dbReference>
<dbReference type="InterPro" id="IPR050348">
    <property type="entry name" value="Protein-Tyr_Phosphatase"/>
</dbReference>
<organism evidence="7 8">
    <name type="scientific">Paracoccidioides lutzii (strain ATCC MYA-826 / Pb01)</name>
    <name type="common">Paracoccidioides brasiliensis</name>
    <dbReference type="NCBI Taxonomy" id="502779"/>
    <lineage>
        <taxon>Eukaryota</taxon>
        <taxon>Fungi</taxon>
        <taxon>Dikarya</taxon>
        <taxon>Ascomycota</taxon>
        <taxon>Pezizomycotina</taxon>
        <taxon>Eurotiomycetes</taxon>
        <taxon>Eurotiomycetidae</taxon>
        <taxon>Onygenales</taxon>
        <taxon>Ajellomycetaceae</taxon>
        <taxon>Paracoccidioides</taxon>
    </lineage>
</organism>
<dbReference type="InterPro" id="IPR036873">
    <property type="entry name" value="Rhodanese-like_dom_sf"/>
</dbReference>
<dbReference type="SUPFAM" id="SSF52799">
    <property type="entry name" value="(Phosphotyrosine protein) phosphatases II"/>
    <property type="match status" value="1"/>
</dbReference>
<evidence type="ECO:0000256" key="2">
    <source>
        <dbReference type="ARBA" id="ARBA00013064"/>
    </source>
</evidence>
<feature type="compositionally biased region" description="Basic and acidic residues" evidence="3">
    <location>
        <begin position="154"/>
        <end position="168"/>
    </location>
</feature>
<feature type="compositionally biased region" description="Polar residues" evidence="3">
    <location>
        <begin position="678"/>
        <end position="705"/>
    </location>
</feature>
<sequence>MSATTATLPSPQAWSPGVGPNVSTTPMGLPQRTPSSVGQMTAPILGKAGTATLSPRLLRDSCNSYFGIVDFSTANPANSSSMHTRKAWNLPAGSPSVKLNCNTNNTNNNNSNHCNRHSSEHTFEFEALRKQAESAGFIAGHRISSSFEKQTQAQRDRGRNAEEKRERQSPISPHTSDASWTRPRYDDMVTSYMSIDPRPNTHTAEVKSATAFVKPIYDNIPTVPNSAANITCPVTSVSSEGGAQPMRLTIPQSAQNSFAGHRSRPLQRSETSPASVDQGNVIFISPSMCAELLKSSPGNTLFLDVRPYPQFTEARIKGALNLCIPTTLLKRPSFNLQKLQDTFAGEEKEGFARWQISTRIVVYDESTTHMKDASTLINVLKKFTSEGWKGEPSILRGGFAKFSAEFPEAVESASQMSGGRQQPPSTALPLQRSISLALPRNLYMSIAGGCSIPKATSTTHPFFSNIRQNTDLIDGVGQIPIKVPPQLQPQLQPKSGNRKADHLQLLPQWLNRASDIEDNGKLVSQRFLQIEQAEQKRMQEALTGSVEYGEANTSNSGKKPFRIAGIEQGSKNRYNNIYPYDHSRVRLQGVPNGMCDYFNASFVQSSRSQKRYIATQAPIPGTFNDFWRVVWEQDIRVIVMLTAESEGPQVKCHPYWKAGDYGPLQVKACTEKRIPLTISPQSKQQHQRSPSAQRRATHPHTLSENLDTRDGNDIRQVTTNTNTTNSDSVSPFVTIRHLTLAHTSFPFQPIREITQLQYAHWPDFGTPAEPAHLVRLIEEVNRVAETANGDVGNGMMKPEPEKQRRILVHCSAGCGRTGTFCTVDSVVDMLKRQRMAALASKTSSTSASVMTSPTAMETASAMSTNMVEGEIEDEEKKGGGNDDWLCRDDIDLIAATVEDFRLQRLSMVQSLKQFVLCYESVLAWIALHEVELVNGCVDDEHQLCPGIDRTMTAPLSAPLTAPLVTPLARKGLGGEEEGSARSSYDE</sequence>
<feature type="domain" description="Tyrosine specific protein phosphatases" evidence="5">
    <location>
        <begin position="774"/>
        <end position="826"/>
    </location>
</feature>
<evidence type="ECO:0000259" key="6">
    <source>
        <dbReference type="PROSITE" id="PS50206"/>
    </source>
</evidence>
<keyword evidence="8" id="KW-1185">Reference proteome</keyword>
<dbReference type="RefSeq" id="XP_002796477.2">
    <property type="nucleotide sequence ID" value="XM_002796431.2"/>
</dbReference>
<name>C1GSJ0_PARBA</name>
<dbReference type="Proteomes" id="UP000002059">
    <property type="component" value="Partially assembled WGS sequence"/>
</dbReference>
<dbReference type="EC" id="3.1.3.48" evidence="2"/>
<dbReference type="Pfam" id="PF00581">
    <property type="entry name" value="Rhodanese"/>
    <property type="match status" value="1"/>
</dbReference>
<dbReference type="CDD" id="cd01446">
    <property type="entry name" value="DSP_MapKP"/>
    <property type="match status" value="1"/>
</dbReference>
<dbReference type="Gene3D" id="3.40.250.10">
    <property type="entry name" value="Rhodanese-like domain"/>
    <property type="match status" value="1"/>
</dbReference>
<evidence type="ECO:0000313" key="7">
    <source>
        <dbReference type="EMBL" id="EEH39023.2"/>
    </source>
</evidence>
<feature type="region of interest" description="Disordered" evidence="3">
    <location>
        <begin position="1"/>
        <end position="37"/>
    </location>
</feature>
<feature type="region of interest" description="Disordered" evidence="3">
    <location>
        <begin position="141"/>
        <end position="183"/>
    </location>
</feature>
<dbReference type="GO" id="GO:0004725">
    <property type="term" value="F:protein tyrosine phosphatase activity"/>
    <property type="evidence" value="ECO:0007669"/>
    <property type="project" value="UniProtKB-EC"/>
</dbReference>
<dbReference type="SUPFAM" id="SSF52821">
    <property type="entry name" value="Rhodanese/Cell cycle control phosphatase"/>
    <property type="match status" value="1"/>
</dbReference>
<dbReference type="SMART" id="SM00450">
    <property type="entry name" value="RHOD"/>
    <property type="match status" value="1"/>
</dbReference>
<dbReference type="SMART" id="SM00404">
    <property type="entry name" value="PTPc_motif"/>
    <property type="match status" value="1"/>
</dbReference>
<feature type="region of interest" description="Disordered" evidence="3">
    <location>
        <begin position="677"/>
        <end position="725"/>
    </location>
</feature>
<dbReference type="PANTHER" id="PTHR19134">
    <property type="entry name" value="RECEPTOR-TYPE TYROSINE-PROTEIN PHOSPHATASE"/>
    <property type="match status" value="1"/>
</dbReference>
<dbReference type="InterPro" id="IPR016130">
    <property type="entry name" value="Tyr_Pase_AS"/>
</dbReference>
<protein>
    <recommendedName>
        <fullName evidence="2">protein-tyrosine-phosphatase</fullName>
        <ecNumber evidence="2">3.1.3.48</ecNumber>
    </recommendedName>
</protein>
<dbReference type="InterPro" id="IPR000387">
    <property type="entry name" value="Tyr_Pase_dom"/>
</dbReference>
<dbReference type="GeneID" id="9100037"/>
<dbReference type="HOGENOM" id="CLU_001645_11_0_1"/>
<dbReference type="PRINTS" id="PR00700">
    <property type="entry name" value="PRTYPHPHTASE"/>
</dbReference>
<dbReference type="AlphaFoldDB" id="C1GSJ0"/>
<dbReference type="SMART" id="SM00194">
    <property type="entry name" value="PTPc"/>
    <property type="match status" value="1"/>
</dbReference>
<evidence type="ECO:0000313" key="8">
    <source>
        <dbReference type="Proteomes" id="UP000002059"/>
    </source>
</evidence>
<dbReference type="InterPro" id="IPR029021">
    <property type="entry name" value="Prot-tyrosine_phosphatase-like"/>
</dbReference>
<dbReference type="OrthoDB" id="6058203at2759"/>
<feature type="compositionally biased region" description="Polar residues" evidence="3">
    <location>
        <begin position="21"/>
        <end position="37"/>
    </location>
</feature>
<reference evidence="7 8" key="1">
    <citation type="journal article" date="2011" name="PLoS Genet.">
        <title>Comparative genomic analysis of human fungal pathogens causing paracoccidioidomycosis.</title>
        <authorList>
            <person name="Desjardins C.A."/>
            <person name="Champion M.D."/>
            <person name="Holder J.W."/>
            <person name="Muszewska A."/>
            <person name="Goldberg J."/>
            <person name="Bailao A.M."/>
            <person name="Brigido M.M."/>
            <person name="Ferreira M.E."/>
            <person name="Garcia A.M."/>
            <person name="Grynberg M."/>
            <person name="Gujja S."/>
            <person name="Heiman D.I."/>
            <person name="Henn M.R."/>
            <person name="Kodira C.D."/>
            <person name="Leon-Narvaez H."/>
            <person name="Longo L.V."/>
            <person name="Ma L.J."/>
            <person name="Malavazi I."/>
            <person name="Matsuo A.L."/>
            <person name="Morais F.V."/>
            <person name="Pereira M."/>
            <person name="Rodriguez-Brito S."/>
            <person name="Sakthikumar S."/>
            <person name="Salem-Izacc S.M."/>
            <person name="Sykes S.M."/>
            <person name="Teixeira M.M."/>
            <person name="Vallejo M.C."/>
            <person name="Walter M.E."/>
            <person name="Yandava C."/>
            <person name="Young S."/>
            <person name="Zeng Q."/>
            <person name="Zucker J."/>
            <person name="Felipe M.S."/>
            <person name="Goldman G.H."/>
            <person name="Haas B.J."/>
            <person name="McEwen J.G."/>
            <person name="Nino-Vega G."/>
            <person name="Puccia R."/>
            <person name="San-Blas G."/>
            <person name="Soares C.M."/>
            <person name="Birren B.W."/>
            <person name="Cuomo C.A."/>
        </authorList>
    </citation>
    <scope>NUCLEOTIDE SEQUENCE [LARGE SCALE GENOMIC DNA]</scope>
    <source>
        <strain evidence="8">ATCC MYA-826 / Pb01</strain>
    </source>
</reference>
<dbReference type="KEGG" id="pbl:PAAG_01485"/>
<dbReference type="EMBL" id="KN293994">
    <property type="protein sequence ID" value="EEH39023.2"/>
    <property type="molecule type" value="Genomic_DNA"/>
</dbReference>
<feature type="domain" description="Rhodanese" evidence="6">
    <location>
        <begin position="296"/>
        <end position="411"/>
    </location>
</feature>
<dbReference type="CDD" id="cd18533">
    <property type="entry name" value="PTP_fungal"/>
    <property type="match status" value="1"/>
</dbReference>
<dbReference type="VEuPathDB" id="FungiDB:PAAG_01485"/>
<dbReference type="InterPro" id="IPR003595">
    <property type="entry name" value="Tyr_Pase_cat"/>
</dbReference>
<accession>C1GSJ0</accession>
<dbReference type="InterPro" id="IPR000242">
    <property type="entry name" value="PTP_cat"/>
</dbReference>